<dbReference type="GeneID" id="95336111"/>
<dbReference type="KEGG" id="csa:Csal_1688"/>
<gene>
    <name evidence="1" type="ordered locus">Csal_1688</name>
</gene>
<reference evidence="1 2" key="1">
    <citation type="journal article" date="2011" name="Stand. Genomic Sci.">
        <title>Complete genome sequence of the halophilic and highly halotolerant Chromohalobacter salexigens type strain (1H11(T)).</title>
        <authorList>
            <person name="Copeland A."/>
            <person name="O'Connor K."/>
            <person name="Lucas S."/>
            <person name="Lapidus A."/>
            <person name="Berry K.W."/>
            <person name="Detter J.C."/>
            <person name="Del Rio T.G."/>
            <person name="Hammon N."/>
            <person name="Dalin E."/>
            <person name="Tice H."/>
            <person name="Pitluck S."/>
            <person name="Bruce D."/>
            <person name="Goodwin L."/>
            <person name="Han C."/>
            <person name="Tapia R."/>
            <person name="Saunders E."/>
            <person name="Schmutz J."/>
            <person name="Brettin T."/>
            <person name="Larimer F."/>
            <person name="Land M."/>
            <person name="Hauser L."/>
            <person name="Vargas C."/>
            <person name="Nieto J.J."/>
            <person name="Kyrpides N.C."/>
            <person name="Ivanova N."/>
            <person name="Goker M."/>
            <person name="Klenk H.P."/>
            <person name="Csonka L.N."/>
            <person name="Woyke T."/>
        </authorList>
    </citation>
    <scope>NUCLEOTIDE SEQUENCE [LARGE SCALE GENOMIC DNA]</scope>
    <source>
        <strain evidence="2">ATCC BAA-138 / DSM 3043 / CIP 106854 / NCIMB 13768 / 1H11</strain>
    </source>
</reference>
<dbReference type="HOGENOM" id="CLU_965406_0_0_6"/>
<dbReference type="STRING" id="290398.Csal_1688"/>
<dbReference type="EMBL" id="CP000285">
    <property type="protein sequence ID" value="ABE59040.1"/>
    <property type="molecule type" value="Genomic_DNA"/>
</dbReference>
<dbReference type="InterPro" id="IPR027417">
    <property type="entry name" value="P-loop_NTPase"/>
</dbReference>
<organism evidence="1 2">
    <name type="scientific">Chromohalobacter israelensis (strain ATCC BAA-138 / DSM 3043 / CIP 106854 / NCIMB 13768 / 1H11)</name>
    <name type="common">Chromohalobacter salexigens</name>
    <dbReference type="NCBI Taxonomy" id="290398"/>
    <lineage>
        <taxon>Bacteria</taxon>
        <taxon>Pseudomonadati</taxon>
        <taxon>Pseudomonadota</taxon>
        <taxon>Gammaproteobacteria</taxon>
        <taxon>Oceanospirillales</taxon>
        <taxon>Halomonadaceae</taxon>
        <taxon>Chromohalobacter</taxon>
    </lineage>
</organism>
<dbReference type="RefSeq" id="WP_011506986.1">
    <property type="nucleotide sequence ID" value="NC_007963.1"/>
</dbReference>
<evidence type="ECO:0000313" key="2">
    <source>
        <dbReference type="Proteomes" id="UP000000239"/>
    </source>
</evidence>
<evidence type="ECO:0008006" key="3">
    <source>
        <dbReference type="Google" id="ProtNLM"/>
    </source>
</evidence>
<dbReference type="SUPFAM" id="SSF52540">
    <property type="entry name" value="P-loop containing nucleoside triphosphate hydrolases"/>
    <property type="match status" value="1"/>
</dbReference>
<sequence>MKPVIINSYFRSGSSIIWKIIKEENPGAAVYYEPCHSHIIKKSKEAGNDSLHGMVLWEEYSGFSEDLFKVHPYLSEGFPRSYLGLGDYGDFLCEKAYEESKRPVLQTNRWHYFTPYFSDRGYDVIQLIRHPYDVINSIYGLAFKSDNNIPYVIKKIFLSLGLVDHFEQQQFFEYVTSVSSTSSLPGKSKKVLNIKLGFKDKVLFSWVKANTFVLRNCEGKSGFSVVSYDKLCSGDPKEIEKFRRYSLNFSNTSLSSRGSRMEKDEAVLKRADKLGIYDECMGLISQIR</sequence>
<keyword evidence="2" id="KW-1185">Reference proteome</keyword>
<dbReference type="Proteomes" id="UP000000239">
    <property type="component" value="Chromosome"/>
</dbReference>
<name>Q1QWW8_CHRI1</name>
<accession>Q1QWW8</accession>
<dbReference type="AlphaFoldDB" id="Q1QWW8"/>
<dbReference type="Gene3D" id="3.40.50.300">
    <property type="entry name" value="P-loop containing nucleotide triphosphate hydrolases"/>
    <property type="match status" value="1"/>
</dbReference>
<evidence type="ECO:0000313" key="1">
    <source>
        <dbReference type="EMBL" id="ABE59040.1"/>
    </source>
</evidence>
<protein>
    <recommendedName>
        <fullName evidence="3">Sulfotransferase family protein</fullName>
    </recommendedName>
</protein>
<proteinExistence type="predicted"/>